<dbReference type="Pfam" id="PF13028">
    <property type="entry name" value="DUF3889"/>
    <property type="match status" value="1"/>
</dbReference>
<comment type="caution">
    <text evidence="1">The sequence shown here is derived from an EMBL/GenBank/DDBJ whole genome shotgun (WGS) entry which is preliminary data.</text>
</comment>
<dbReference type="Gene3D" id="2.40.40.10">
    <property type="entry name" value="RlpA-like domain"/>
    <property type="match status" value="1"/>
</dbReference>
<gene>
    <name evidence="1" type="ORF">KCX74_03760</name>
</gene>
<dbReference type="InterPro" id="IPR036908">
    <property type="entry name" value="RlpA-like_sf"/>
</dbReference>
<evidence type="ECO:0000313" key="1">
    <source>
        <dbReference type="EMBL" id="MBR7795156.1"/>
    </source>
</evidence>
<dbReference type="AlphaFoldDB" id="A0A941DSZ7"/>
<dbReference type="SUPFAM" id="SSF50685">
    <property type="entry name" value="Barwin-like endoglucanases"/>
    <property type="match status" value="1"/>
</dbReference>
<reference evidence="1" key="1">
    <citation type="submission" date="2021-04" db="EMBL/GenBank/DDBJ databases">
        <title>Isolation and polyphasic classification of algal microorganism.</title>
        <authorList>
            <person name="Wang S."/>
        </authorList>
    </citation>
    <scope>NUCLEOTIDE SEQUENCE</scope>
    <source>
        <strain evidence="1">720a</strain>
    </source>
</reference>
<protein>
    <submittedName>
        <fullName evidence="1">DUF3889 domain-containing protein</fullName>
    </submittedName>
</protein>
<proteinExistence type="predicted"/>
<dbReference type="InterPro" id="IPR024987">
    <property type="entry name" value="DUF3889"/>
</dbReference>
<dbReference type="EMBL" id="JAGSOT010000007">
    <property type="protein sequence ID" value="MBR7795156.1"/>
    <property type="molecule type" value="Genomic_DNA"/>
</dbReference>
<dbReference type="Proteomes" id="UP000675284">
    <property type="component" value="Unassembled WGS sequence"/>
</dbReference>
<organism evidence="1 2">
    <name type="scientific">Virgibacillus salarius</name>
    <dbReference type="NCBI Taxonomy" id="447199"/>
    <lineage>
        <taxon>Bacteria</taxon>
        <taxon>Bacillati</taxon>
        <taxon>Bacillota</taxon>
        <taxon>Bacilli</taxon>
        <taxon>Bacillales</taxon>
        <taxon>Bacillaceae</taxon>
        <taxon>Virgibacillus</taxon>
    </lineage>
</organism>
<dbReference type="Gene3D" id="3.10.450.390">
    <property type="entry name" value="Protein of unknown function DUF3889"/>
    <property type="match status" value="1"/>
</dbReference>
<keyword evidence="2" id="KW-1185">Reference proteome</keyword>
<accession>A0A941DSZ7</accession>
<dbReference type="RefSeq" id="WP_166529980.1">
    <property type="nucleotide sequence ID" value="NZ_JAGSOT010000007.1"/>
</dbReference>
<dbReference type="CDD" id="cd22191">
    <property type="entry name" value="DPBB_RlpA_EXP_N-like"/>
    <property type="match status" value="1"/>
</dbReference>
<name>A0A941DSZ7_9BACI</name>
<evidence type="ECO:0000313" key="2">
    <source>
        <dbReference type="Proteomes" id="UP000675284"/>
    </source>
</evidence>
<sequence>MYYPNDHYKSKRPHPAYPFTQAPYYSYSDIYTAHPYNQDRQQPVRGQATWTDGGQITQCGIPWSDNLYMTAAVGENSPYQCGQTLKIRNLSIPGQREILVTVVDQVPNYPPNRINLHRKAFETLGANVNMGVIHIDIIPSPELDEEKWGKYLLEITQTAYPNYQITEYSKVRKTEVSATRTEEVYEYVLQAPQDKITVRGTVVYNPKTDKVISFDIKEI</sequence>